<accession>A0A7W9L7Q8</accession>
<gene>
    <name evidence="1" type="ORF">HD596_000499</name>
</gene>
<protein>
    <recommendedName>
        <fullName evidence="3">DUF3558 domain-containing protein</fullName>
    </recommendedName>
</protein>
<dbReference type="AlphaFoldDB" id="A0A7W9L7Q8"/>
<keyword evidence="2" id="KW-1185">Reference proteome</keyword>
<proteinExistence type="predicted"/>
<dbReference type="Proteomes" id="UP000579153">
    <property type="component" value="Unassembled WGS sequence"/>
</dbReference>
<organism evidence="1 2">
    <name type="scientific">Nonomuraea jabiensis</name>
    <dbReference type="NCBI Taxonomy" id="882448"/>
    <lineage>
        <taxon>Bacteria</taxon>
        <taxon>Bacillati</taxon>
        <taxon>Actinomycetota</taxon>
        <taxon>Actinomycetes</taxon>
        <taxon>Streptosporangiales</taxon>
        <taxon>Streptosporangiaceae</taxon>
        <taxon>Nonomuraea</taxon>
    </lineage>
</organism>
<name>A0A7W9L7Q8_9ACTN</name>
<evidence type="ECO:0008006" key="3">
    <source>
        <dbReference type="Google" id="ProtNLM"/>
    </source>
</evidence>
<evidence type="ECO:0000313" key="2">
    <source>
        <dbReference type="Proteomes" id="UP000579153"/>
    </source>
</evidence>
<dbReference type="RefSeq" id="WP_185067674.1">
    <property type="nucleotide sequence ID" value="NZ_JACHMB010000001.1"/>
</dbReference>
<reference evidence="1 2" key="1">
    <citation type="submission" date="2020-08" db="EMBL/GenBank/DDBJ databases">
        <title>Sequencing the genomes of 1000 actinobacteria strains.</title>
        <authorList>
            <person name="Klenk H.-P."/>
        </authorList>
    </citation>
    <scope>NUCLEOTIDE SEQUENCE [LARGE SCALE GENOMIC DNA]</scope>
    <source>
        <strain evidence="1 2">DSM 45507</strain>
    </source>
</reference>
<sequence>MLSRQSVERATGLSNFTVEKYMSDDGKLLQSCYIYAKPRTGNAYRLKIRIDDPSQLPLSRLEGSRASRNGVDLPTDAGPGFTFILMESGEKYGTDGWAWAQDGSRMLSVSLSNTPSNRDAQKDVIEFIRQLRPIVLDED</sequence>
<dbReference type="EMBL" id="JACHMB010000001">
    <property type="protein sequence ID" value="MBB5773743.1"/>
    <property type="molecule type" value="Genomic_DNA"/>
</dbReference>
<evidence type="ECO:0000313" key="1">
    <source>
        <dbReference type="EMBL" id="MBB5773743.1"/>
    </source>
</evidence>
<comment type="caution">
    <text evidence="1">The sequence shown here is derived from an EMBL/GenBank/DDBJ whole genome shotgun (WGS) entry which is preliminary data.</text>
</comment>